<feature type="transmembrane region" description="Helical" evidence="1">
    <location>
        <begin position="32"/>
        <end position="51"/>
    </location>
</feature>
<proteinExistence type="predicted"/>
<dbReference type="EMBL" id="MT684598">
    <property type="protein sequence ID" value="QNN99307.1"/>
    <property type="molecule type" value="Genomic_DNA"/>
</dbReference>
<evidence type="ECO:0000313" key="2">
    <source>
        <dbReference type="EMBL" id="QNN99307.1"/>
    </source>
</evidence>
<keyword evidence="1" id="KW-1133">Transmembrane helix</keyword>
<dbReference type="GeneID" id="77927530"/>
<keyword evidence="1" id="KW-0812">Transmembrane</keyword>
<dbReference type="Proteomes" id="UP000516151">
    <property type="component" value="Segment"/>
</dbReference>
<gene>
    <name evidence="2" type="primary">235</name>
    <name evidence="2" type="ORF">SEA_FAUST_235</name>
</gene>
<protein>
    <submittedName>
        <fullName evidence="2">Membrane protein</fullName>
    </submittedName>
</protein>
<accession>A0A7G9UZ52</accession>
<evidence type="ECO:0000313" key="3">
    <source>
        <dbReference type="Proteomes" id="UP000516151"/>
    </source>
</evidence>
<sequence>MNGNSRLGILYAIFGGSMVSQGIEGLSENVVAGGILTLLGLFLSIASFSQIDKGIKESIRIHDLEKAAKKVR</sequence>
<organism evidence="2 3">
    <name type="scientific">Streptomyces phage Faust</name>
    <dbReference type="NCBI Taxonomy" id="2767565"/>
    <lineage>
        <taxon>Viruses</taxon>
        <taxon>Duplodnaviria</taxon>
        <taxon>Heunggongvirae</taxon>
        <taxon>Uroviricota</taxon>
        <taxon>Caudoviricetes</taxon>
        <taxon>Stanwilliamsviridae</taxon>
        <taxon>Loccivirinae</taxon>
        <taxon>Faustvirus</taxon>
        <taxon>Faustvirus faust</taxon>
    </lineage>
</organism>
<keyword evidence="1" id="KW-0472">Membrane</keyword>
<evidence type="ECO:0000256" key="1">
    <source>
        <dbReference type="SAM" id="Phobius"/>
    </source>
</evidence>
<dbReference type="KEGG" id="vg:77927530"/>
<reference evidence="2 3" key="1">
    <citation type="submission" date="2020-06" db="EMBL/GenBank/DDBJ databases">
        <authorList>
            <person name="Arora M.N."/>
            <person name="Dalling M.T."/>
            <person name="Dawson S.P.M."/>
            <person name="Elia S.N."/>
            <person name="Burke B."/>
            <person name="Shaffer C.D."/>
            <person name="Weston-Hafer K.A."/>
            <person name="Garlena R.A."/>
            <person name="Russell D.A."/>
            <person name="Pope W.H."/>
            <person name="Jacobs-Sera D."/>
            <person name="Hatfull G.F."/>
        </authorList>
    </citation>
    <scope>NUCLEOTIDE SEQUENCE [LARGE SCALE GENOMIC DNA]</scope>
</reference>
<keyword evidence="3" id="KW-1185">Reference proteome</keyword>
<name>A0A7G9UZ52_9CAUD</name>
<dbReference type="RefSeq" id="YP_010651814.1">
    <property type="nucleotide sequence ID" value="NC_070783.1"/>
</dbReference>